<evidence type="ECO:0008006" key="8">
    <source>
        <dbReference type="Google" id="ProtNLM"/>
    </source>
</evidence>
<reference evidence="6 7" key="4">
    <citation type="journal article" date="2011" name="BMC Genomics">
        <title>RNA-Seq improves annotation of protein-coding genes in the cucumber genome.</title>
        <authorList>
            <person name="Li Z."/>
            <person name="Zhang Z."/>
            <person name="Yan P."/>
            <person name="Huang S."/>
            <person name="Fei Z."/>
            <person name="Lin K."/>
        </authorList>
    </citation>
    <scope>NUCLEOTIDE SEQUENCE [LARGE SCALE GENOMIC DNA]</scope>
    <source>
        <strain evidence="7">cv. 9930</strain>
    </source>
</reference>
<dbReference type="SUPFAM" id="SSF48179">
    <property type="entry name" value="6-phosphogluconate dehydrogenase C-terminal domain-like"/>
    <property type="match status" value="1"/>
</dbReference>
<dbReference type="InterPro" id="IPR006115">
    <property type="entry name" value="6PGDH_NADP-bd"/>
</dbReference>
<dbReference type="OrthoDB" id="435038at2759"/>
<evidence type="ECO:0000313" key="6">
    <source>
        <dbReference type="EMBL" id="KGN60581.1"/>
    </source>
</evidence>
<dbReference type="Proteomes" id="UP000029981">
    <property type="component" value="Chromosome 2"/>
</dbReference>
<dbReference type="PIRSF" id="PIRSF000103">
    <property type="entry name" value="HIBADH"/>
    <property type="match status" value="1"/>
</dbReference>
<reference evidence="6 7" key="1">
    <citation type="journal article" date="2009" name="Nat. Genet.">
        <title>The genome of the cucumber, Cucumis sativus L.</title>
        <authorList>
            <person name="Huang S."/>
            <person name="Li R."/>
            <person name="Zhang Z."/>
            <person name="Li L."/>
            <person name="Gu X."/>
            <person name="Fan W."/>
            <person name="Lucas W.J."/>
            <person name="Wang X."/>
            <person name="Xie B."/>
            <person name="Ni P."/>
            <person name="Ren Y."/>
            <person name="Zhu H."/>
            <person name="Li J."/>
            <person name="Lin K."/>
            <person name="Jin W."/>
            <person name="Fei Z."/>
            <person name="Li G."/>
            <person name="Staub J."/>
            <person name="Kilian A."/>
            <person name="van der Vossen E.A."/>
            <person name="Wu Y."/>
            <person name="Guo J."/>
            <person name="He J."/>
            <person name="Jia Z."/>
            <person name="Ren Y."/>
            <person name="Tian G."/>
            <person name="Lu Y."/>
            <person name="Ruan J."/>
            <person name="Qian W."/>
            <person name="Wang M."/>
            <person name="Huang Q."/>
            <person name="Li B."/>
            <person name="Xuan Z."/>
            <person name="Cao J."/>
            <person name="Asan"/>
            <person name="Wu Z."/>
            <person name="Zhang J."/>
            <person name="Cai Q."/>
            <person name="Bai Y."/>
            <person name="Zhao B."/>
            <person name="Han Y."/>
            <person name="Li Y."/>
            <person name="Li X."/>
            <person name="Wang S."/>
            <person name="Shi Q."/>
            <person name="Liu S."/>
            <person name="Cho W.K."/>
            <person name="Kim J.Y."/>
            <person name="Xu Y."/>
            <person name="Heller-Uszynska K."/>
            <person name="Miao H."/>
            <person name="Cheng Z."/>
            <person name="Zhang S."/>
            <person name="Wu J."/>
            <person name="Yang Y."/>
            <person name="Kang H."/>
            <person name="Li M."/>
            <person name="Liang H."/>
            <person name="Ren X."/>
            <person name="Shi Z."/>
            <person name="Wen M."/>
            <person name="Jian M."/>
            <person name="Yang H."/>
            <person name="Zhang G."/>
            <person name="Yang Z."/>
            <person name="Chen R."/>
            <person name="Liu S."/>
            <person name="Li J."/>
            <person name="Ma L."/>
            <person name="Liu H."/>
            <person name="Zhou Y."/>
            <person name="Zhao J."/>
            <person name="Fang X."/>
            <person name="Li G."/>
            <person name="Fang L."/>
            <person name="Li Y."/>
            <person name="Liu D."/>
            <person name="Zheng H."/>
            <person name="Zhang Y."/>
            <person name="Qin N."/>
            <person name="Li Z."/>
            <person name="Yang G."/>
            <person name="Yang S."/>
            <person name="Bolund L."/>
            <person name="Kristiansen K."/>
            <person name="Zheng H."/>
            <person name="Li S."/>
            <person name="Zhang X."/>
            <person name="Yang H."/>
            <person name="Wang J."/>
            <person name="Sun R."/>
            <person name="Zhang B."/>
            <person name="Jiang S."/>
            <person name="Wang J."/>
            <person name="Du Y."/>
            <person name="Li S."/>
        </authorList>
    </citation>
    <scope>NUCLEOTIDE SEQUENCE [LARGE SCALE GENOMIC DNA]</scope>
    <source>
        <strain evidence="7">cv. 9930</strain>
    </source>
</reference>
<dbReference type="InterPro" id="IPR036291">
    <property type="entry name" value="NAD(P)-bd_dom_sf"/>
</dbReference>
<dbReference type="GO" id="GO:0051287">
    <property type="term" value="F:NAD binding"/>
    <property type="evidence" value="ECO:0007669"/>
    <property type="project" value="InterPro"/>
</dbReference>
<reference evidence="6 7" key="2">
    <citation type="journal article" date="2009" name="PLoS ONE">
        <title>An integrated genetic and cytogenetic map of the cucumber genome.</title>
        <authorList>
            <person name="Ren Y."/>
            <person name="Zhang Z."/>
            <person name="Liu J."/>
            <person name="Staub J.E."/>
            <person name="Han Y."/>
            <person name="Cheng Z."/>
            <person name="Li X."/>
            <person name="Lu J."/>
            <person name="Miao H."/>
            <person name="Kang H."/>
            <person name="Xie B."/>
            <person name="Gu X."/>
            <person name="Wang X."/>
            <person name="Du Y."/>
            <person name="Jin W."/>
            <person name="Huang S."/>
        </authorList>
    </citation>
    <scope>NUCLEOTIDE SEQUENCE [LARGE SCALE GENOMIC DNA]</scope>
    <source>
        <strain evidence="7">cv. 9930</strain>
    </source>
</reference>
<dbReference type="AlphaFoldDB" id="A0A0A0LKR4"/>
<gene>
    <name evidence="6" type="ORF">Csa_2G000880</name>
</gene>
<keyword evidence="1" id="KW-0560">Oxidoreductase</keyword>
<dbReference type="SUPFAM" id="SSF51735">
    <property type="entry name" value="NAD(P)-binding Rossmann-fold domains"/>
    <property type="match status" value="1"/>
</dbReference>
<dbReference type="InterPro" id="IPR015815">
    <property type="entry name" value="HIBADH-related"/>
</dbReference>
<dbReference type="Pfam" id="PF14833">
    <property type="entry name" value="NAD_binding_11"/>
    <property type="match status" value="1"/>
</dbReference>
<dbReference type="Gene3D" id="1.10.1040.10">
    <property type="entry name" value="N-(1-d-carboxylethyl)-l-norvaline Dehydrogenase, domain 2"/>
    <property type="match status" value="1"/>
</dbReference>
<dbReference type="InterPro" id="IPR013328">
    <property type="entry name" value="6PGD_dom2"/>
</dbReference>
<proteinExistence type="predicted"/>
<keyword evidence="7" id="KW-1185">Reference proteome</keyword>
<dbReference type="eggNOG" id="KOG0409">
    <property type="taxonomic scope" value="Eukaryota"/>
</dbReference>
<dbReference type="Gene3D" id="3.40.50.720">
    <property type="entry name" value="NAD(P)-binding Rossmann-like Domain"/>
    <property type="match status" value="1"/>
</dbReference>
<evidence type="ECO:0000259" key="4">
    <source>
        <dbReference type="Pfam" id="PF03446"/>
    </source>
</evidence>
<evidence type="ECO:0000256" key="3">
    <source>
        <dbReference type="PIRSR" id="PIRSR000103-1"/>
    </source>
</evidence>
<sequence length="347" mass="36123">MPLQLYLLRSLYTQSYKPTPTLSLPFLSFRLCTMSTSGDIVSPSTTRIGWIGTGIMGCLMCPHIIKAGYKLTVFNRTISKAQPLLDLGANLALSPLDVAAQSDVVFSVVGYPSDVRSALLDPNSGALAGLRPGGVLIDMTTSEASLASEVAAAATAKGCWAIDAPVSGGNRGAKNATLAIFAGGDEGVVRRLSPLFSLLGKVNYMGESGKGQFTKLANQIIIASSLVGLVEGMIYAKKAGLDVGLFLNAISTGGAGSKSLDLYGSKILERDFQPGGFVEHFVKDIGICLKDCQNMGIALPGLTLAHQLYVSLKAYGDGNLGVHALILSLERLNNVSLDDGDSGGSGC</sequence>
<evidence type="ECO:0000256" key="2">
    <source>
        <dbReference type="ARBA" id="ARBA00023027"/>
    </source>
</evidence>
<dbReference type="STRING" id="3659.A0A0A0LKR4"/>
<evidence type="ECO:0000259" key="5">
    <source>
        <dbReference type="Pfam" id="PF14833"/>
    </source>
</evidence>
<evidence type="ECO:0000256" key="1">
    <source>
        <dbReference type="ARBA" id="ARBA00023002"/>
    </source>
</evidence>
<dbReference type="Gramene" id="KGN60581">
    <property type="protein sequence ID" value="KGN60581"/>
    <property type="gene ID" value="Csa_2G000880"/>
</dbReference>
<dbReference type="InterPro" id="IPR029154">
    <property type="entry name" value="HIBADH-like_NADP-bd"/>
</dbReference>
<name>A0A0A0LKR4_CUCSA</name>
<feature type="domain" description="3-hydroxyisobutyrate dehydrogenase-like NAD-binding" evidence="5">
    <location>
        <begin position="209"/>
        <end position="326"/>
    </location>
</feature>
<dbReference type="Pfam" id="PF03446">
    <property type="entry name" value="NAD_binding_2"/>
    <property type="match status" value="1"/>
</dbReference>
<evidence type="ECO:0000313" key="7">
    <source>
        <dbReference type="Proteomes" id="UP000029981"/>
    </source>
</evidence>
<dbReference type="InterPro" id="IPR008927">
    <property type="entry name" value="6-PGluconate_DH-like_C_sf"/>
</dbReference>
<keyword evidence="2" id="KW-0520">NAD</keyword>
<organism evidence="6 7">
    <name type="scientific">Cucumis sativus</name>
    <name type="common">Cucumber</name>
    <dbReference type="NCBI Taxonomy" id="3659"/>
    <lineage>
        <taxon>Eukaryota</taxon>
        <taxon>Viridiplantae</taxon>
        <taxon>Streptophyta</taxon>
        <taxon>Embryophyta</taxon>
        <taxon>Tracheophyta</taxon>
        <taxon>Spermatophyta</taxon>
        <taxon>Magnoliopsida</taxon>
        <taxon>eudicotyledons</taxon>
        <taxon>Gunneridae</taxon>
        <taxon>Pentapetalae</taxon>
        <taxon>rosids</taxon>
        <taxon>fabids</taxon>
        <taxon>Cucurbitales</taxon>
        <taxon>Cucurbitaceae</taxon>
        <taxon>Benincaseae</taxon>
        <taxon>Cucumis</taxon>
    </lineage>
</organism>
<feature type="active site" evidence="3">
    <location>
        <position position="215"/>
    </location>
</feature>
<dbReference type="EMBL" id="CM002923">
    <property type="protein sequence ID" value="KGN60581.1"/>
    <property type="molecule type" value="Genomic_DNA"/>
</dbReference>
<protein>
    <recommendedName>
        <fullName evidence="8">3-hydroxyisobutyrate dehydrogenase-like 1, mitochondrial</fullName>
    </recommendedName>
</protein>
<dbReference type="PANTHER" id="PTHR43060:SF15">
    <property type="entry name" value="3-HYDROXYISOBUTYRATE DEHYDROGENASE-LIKE 1, MITOCHONDRIAL-RELATED"/>
    <property type="match status" value="1"/>
</dbReference>
<dbReference type="GO" id="GO:0050661">
    <property type="term" value="F:NADP binding"/>
    <property type="evidence" value="ECO:0007669"/>
    <property type="project" value="InterPro"/>
</dbReference>
<dbReference type="OMA" id="QMFMQAS"/>
<accession>A0A0A0LKR4</accession>
<reference evidence="6 7" key="3">
    <citation type="journal article" date="2010" name="BMC Genomics">
        <title>Transcriptome sequencing and comparative analysis of cucumber flowers with different sex types.</title>
        <authorList>
            <person name="Guo S."/>
            <person name="Zheng Y."/>
            <person name="Joung J.G."/>
            <person name="Liu S."/>
            <person name="Zhang Z."/>
            <person name="Crasta O.R."/>
            <person name="Sobral B.W."/>
            <person name="Xu Y."/>
            <person name="Huang S."/>
            <person name="Fei Z."/>
        </authorList>
    </citation>
    <scope>NUCLEOTIDE SEQUENCE [LARGE SCALE GENOMIC DNA]</scope>
    <source>
        <strain evidence="7">cv. 9930</strain>
    </source>
</reference>
<dbReference type="GO" id="GO:0016616">
    <property type="term" value="F:oxidoreductase activity, acting on the CH-OH group of donors, NAD or NADP as acceptor"/>
    <property type="evidence" value="ECO:0007669"/>
    <property type="project" value="UniProtKB-ARBA"/>
</dbReference>
<dbReference type="PANTHER" id="PTHR43060">
    <property type="entry name" value="3-HYDROXYISOBUTYRATE DEHYDROGENASE-LIKE 1, MITOCHONDRIAL-RELATED"/>
    <property type="match status" value="1"/>
</dbReference>
<feature type="domain" description="6-phosphogluconate dehydrogenase NADP-binding" evidence="4">
    <location>
        <begin position="47"/>
        <end position="204"/>
    </location>
</feature>